<dbReference type="Proteomes" id="UP000251197">
    <property type="component" value="Unassembled WGS sequence"/>
</dbReference>
<accession>A0A2X3INL4</accession>
<gene>
    <name evidence="1" type="ORF">NCTC12120_06963</name>
</gene>
<sequence>MADIAQHVAHWVNFYLVEADFLHLFFYAVNDAFFVAAFARDGNHIAQETSHVLLVVVCFFKNQFKRNMLSHAYVLQF</sequence>
<reference evidence="1 2" key="1">
    <citation type="submission" date="2018-06" db="EMBL/GenBank/DDBJ databases">
        <authorList>
            <consortium name="Pathogen Informatics"/>
            <person name="Doyle S."/>
        </authorList>
    </citation>
    <scope>NUCLEOTIDE SEQUENCE [LARGE SCALE GENOMIC DNA]</scope>
    <source>
        <strain evidence="1 2">NCTC12120</strain>
    </source>
</reference>
<protein>
    <submittedName>
        <fullName evidence="1">Uncharacterized protein</fullName>
    </submittedName>
</protein>
<dbReference type="EMBL" id="UAVU01000011">
    <property type="protein sequence ID" value="SQC93848.1"/>
    <property type="molecule type" value="Genomic_DNA"/>
</dbReference>
<evidence type="ECO:0000313" key="1">
    <source>
        <dbReference type="EMBL" id="SQC93848.1"/>
    </source>
</evidence>
<name>A0A2X3INL4_9ENTR</name>
<dbReference type="AlphaFoldDB" id="A0A2X3INL4"/>
<organism evidence="1 2">
    <name type="scientific">Cedecea neteri</name>
    <dbReference type="NCBI Taxonomy" id="158822"/>
    <lineage>
        <taxon>Bacteria</taxon>
        <taxon>Pseudomonadati</taxon>
        <taxon>Pseudomonadota</taxon>
        <taxon>Gammaproteobacteria</taxon>
        <taxon>Enterobacterales</taxon>
        <taxon>Enterobacteriaceae</taxon>
        <taxon>Cedecea</taxon>
    </lineage>
</organism>
<evidence type="ECO:0000313" key="2">
    <source>
        <dbReference type="Proteomes" id="UP000251197"/>
    </source>
</evidence>
<proteinExistence type="predicted"/>